<feature type="region of interest" description="Disordered" evidence="1">
    <location>
        <begin position="101"/>
        <end position="185"/>
    </location>
</feature>
<protein>
    <recommendedName>
        <fullName evidence="4">Helix-turn-helix domain-containing protein</fullName>
    </recommendedName>
</protein>
<feature type="region of interest" description="Disordered" evidence="1">
    <location>
        <begin position="282"/>
        <end position="311"/>
    </location>
</feature>
<keyword evidence="3" id="KW-1185">Reference proteome</keyword>
<proteinExistence type="predicted"/>
<dbReference type="EMBL" id="JBHTEE010000001">
    <property type="protein sequence ID" value="MFC7600631.1"/>
    <property type="molecule type" value="Genomic_DNA"/>
</dbReference>
<comment type="caution">
    <text evidence="2">The sequence shown here is derived from an EMBL/GenBank/DDBJ whole genome shotgun (WGS) entry which is preliminary data.</text>
</comment>
<sequence length="311" mass="34191">MSIRQAKPPSDHFTRISNLWIRDLRLSWKARGLLAWLTSHATGFRVSEKTIVCAAPDGRDAARTAIAELETYGYLVRERARGHDGRLGGVTYIICDPWSPQPTADESAPENPLLAPTSTNTLKPQAATYAGKTNAGKPARIRRPAKQEDQTPEKISENPSLLAVGEPADRRGPGTAPTPAANPEELSRTAAELLGKLPDHYRRAPAWLRSRLLKRISEALLRHSPSAIADYCAKFVDDPAFGDYEHLRRFDDVLRKLAADIADGTACPGCGHDPRHPFCDTEVGDKAARPGSEVPRIRPARRNRHRSPLTA</sequence>
<evidence type="ECO:0000313" key="3">
    <source>
        <dbReference type="Proteomes" id="UP001596514"/>
    </source>
</evidence>
<dbReference type="RefSeq" id="WP_343965969.1">
    <property type="nucleotide sequence ID" value="NZ_BAAAGK010000036.1"/>
</dbReference>
<accession>A0ABW2SYV1</accession>
<gene>
    <name evidence="2" type="ORF">ACFQVD_11035</name>
</gene>
<reference evidence="3" key="1">
    <citation type="journal article" date="2019" name="Int. J. Syst. Evol. Microbiol.">
        <title>The Global Catalogue of Microorganisms (GCM) 10K type strain sequencing project: providing services to taxonomists for standard genome sequencing and annotation.</title>
        <authorList>
            <consortium name="The Broad Institute Genomics Platform"/>
            <consortium name="The Broad Institute Genome Sequencing Center for Infectious Disease"/>
            <person name="Wu L."/>
            <person name="Ma J."/>
        </authorList>
    </citation>
    <scope>NUCLEOTIDE SEQUENCE [LARGE SCALE GENOMIC DNA]</scope>
    <source>
        <strain evidence="3">JCM 10083</strain>
    </source>
</reference>
<evidence type="ECO:0000313" key="2">
    <source>
        <dbReference type="EMBL" id="MFC7600631.1"/>
    </source>
</evidence>
<organism evidence="2 3">
    <name type="scientific">Streptosporangium amethystogenes subsp. fukuiense</name>
    <dbReference type="NCBI Taxonomy" id="698418"/>
    <lineage>
        <taxon>Bacteria</taxon>
        <taxon>Bacillati</taxon>
        <taxon>Actinomycetota</taxon>
        <taxon>Actinomycetes</taxon>
        <taxon>Streptosporangiales</taxon>
        <taxon>Streptosporangiaceae</taxon>
        <taxon>Streptosporangium</taxon>
    </lineage>
</organism>
<feature type="compositionally biased region" description="Basic and acidic residues" evidence="1">
    <location>
        <begin position="145"/>
        <end position="156"/>
    </location>
</feature>
<evidence type="ECO:0000256" key="1">
    <source>
        <dbReference type="SAM" id="MobiDB-lite"/>
    </source>
</evidence>
<evidence type="ECO:0008006" key="4">
    <source>
        <dbReference type="Google" id="ProtNLM"/>
    </source>
</evidence>
<name>A0ABW2SYV1_9ACTN</name>
<feature type="compositionally biased region" description="Basic residues" evidence="1">
    <location>
        <begin position="298"/>
        <end position="311"/>
    </location>
</feature>
<dbReference type="Proteomes" id="UP001596514">
    <property type="component" value="Unassembled WGS sequence"/>
</dbReference>